<dbReference type="RefSeq" id="WP_267793647.1">
    <property type="nucleotide sequence ID" value="NZ_CP116810.1"/>
</dbReference>
<gene>
    <name evidence="1" type="ORF">TX73_018045</name>
</gene>
<dbReference type="KEGG" id="rpa:TX73_018045"/>
<accession>A0AAF0BRV2</accession>
<dbReference type="EMBL" id="CP116810">
    <property type="protein sequence ID" value="WCL93657.1"/>
    <property type="molecule type" value="Genomic_DNA"/>
</dbReference>
<name>A0AAF0BRV2_RHOPA</name>
<protein>
    <submittedName>
        <fullName evidence="1">Uncharacterized protein</fullName>
    </submittedName>
</protein>
<dbReference type="AlphaFoldDB" id="A0AAF0BRV2"/>
<sequence>MTDTKPDVSLLKHALDRLIEGLTRRDVIQRDAVRVQVGCASAP</sequence>
<evidence type="ECO:0000313" key="1">
    <source>
        <dbReference type="EMBL" id="WCL93657.1"/>
    </source>
</evidence>
<organism evidence="1 2">
    <name type="scientific">Rhodopseudomonas palustris (strain ATCC BAA-98 / CGA009)</name>
    <dbReference type="NCBI Taxonomy" id="258594"/>
    <lineage>
        <taxon>Bacteria</taxon>
        <taxon>Pseudomonadati</taxon>
        <taxon>Pseudomonadota</taxon>
        <taxon>Alphaproteobacteria</taxon>
        <taxon>Hyphomicrobiales</taxon>
        <taxon>Nitrobacteraceae</taxon>
        <taxon>Rhodopseudomonas</taxon>
    </lineage>
</organism>
<dbReference type="GeneID" id="79396592"/>
<dbReference type="Proteomes" id="UP000001426">
    <property type="component" value="Chromosome"/>
</dbReference>
<evidence type="ECO:0000313" key="2">
    <source>
        <dbReference type="Proteomes" id="UP000001426"/>
    </source>
</evidence>
<reference evidence="1 2" key="1">
    <citation type="journal article" date="2004" name="Nat. Biotechnol.">
        <title>Complete genome sequence of the metabolically versatile photosynthetic bacterium Rhodopseudomonas palustris.</title>
        <authorList>
            <person name="Larimer F.W."/>
            <person name="Chain P."/>
            <person name="Hauser L."/>
            <person name="Lamerdin J."/>
            <person name="Malfatti S."/>
            <person name="Do L."/>
            <person name="Land M.L."/>
            <person name="Pelletier D.A."/>
            <person name="Beatty J.T."/>
            <person name="Lang A.S."/>
            <person name="Tabita F.R."/>
            <person name="Gibson J.L."/>
            <person name="Hanson T.E."/>
            <person name="Bobst C."/>
            <person name="Torres J.L."/>
            <person name="Peres C."/>
            <person name="Harrison F.H."/>
            <person name="Gibson J."/>
            <person name="Harwood C.S."/>
        </authorList>
    </citation>
    <scope>NUCLEOTIDE SEQUENCE [LARGE SCALE GENOMIC DNA]</scope>
    <source>
        <strain evidence="2">ATCC BAA-98 / CGA009</strain>
    </source>
</reference>
<keyword evidence="2" id="KW-1185">Reference proteome</keyword>
<proteinExistence type="predicted"/>